<dbReference type="Pfam" id="PF17914">
    <property type="entry name" value="HopA1"/>
    <property type="match status" value="1"/>
</dbReference>
<dbReference type="EMBL" id="SMAS01000007">
    <property type="protein sequence ID" value="TCT31607.1"/>
    <property type="molecule type" value="Genomic_DNA"/>
</dbReference>
<feature type="domain" description="TcdA/TcdB toxin pore forming" evidence="1">
    <location>
        <begin position="1008"/>
        <end position="1668"/>
    </location>
</feature>
<dbReference type="CDD" id="cd20495">
    <property type="entry name" value="C58_PaToxP-like"/>
    <property type="match status" value="1"/>
</dbReference>
<accession>A0A4R3NM17</accession>
<evidence type="ECO:0000313" key="3">
    <source>
        <dbReference type="Proteomes" id="UP000295055"/>
    </source>
</evidence>
<sequence length="2268" mass="257992">MPTNSRNSLLTETKHLYQYANSNTAIKKLEMEIKTEYKNNGSWSSSSVKKLKIIESNLSNFIYKKYSSNKPIDASGLTIEEQKEYLDKFKLLAENNSNIEIRIQGKNEDYFSHLSDSDLLDGDAYRLLPKDFNGRYNNNSILMSRLTINVKKEHYFSLAEALVYLYERDPHNKIMQSKIMGPKKLGNLTDQAVIYFPNASLQDAIEIANELKELLPEDAFVEHVPIGMHRIDKGISYSETLKNQSSSHGEVRAEIMAKAVSESLLTGKPVEECLDHQLSIYGYSVENPALISQSVREASHDISLAGSSNRVDVLPSKDIDIFKQDPISFSQQYILNAKELNKILQLPSEGKVIFNKKIGHGYFIEYVDDSYRNDDFNSIDCYFLESKMRSKDSKQVEYVDIPKKNSEIQFLFTGQLRGGSIIVTELNSETYRVYRDNRSDASLLYDNVVMAIDERDYNIKEHNITKASVFMHYNDGEWNLIFQPQRNDSSLNPESNMVIRQKPGDYSRKQRMHDFYIYRNKIHQELKDLASNLNIIFSDIPESEDMLQEPLEQSASVNTWLDIGEHVKLKLDIQNNKLNEKCKFLEFELSKTTDNKKRQYLENLIKTNKTIISLNKRKYGNLLYALREVERSWIWINAKEKNGTDAVVQVIDYDENIELNASSDYHLTINERYENLIYLHKLTRNLRFKNEFSLGVENYKEINIPGFDISMNSNQLKKMYVTGEYSAKERGALYRQIQDVSYSEYISKVLSQTGKISELFSSLGSKTNRLIPQDFYLSLIRSDSGGRCYPLVRTMSVALALNGHTGADRFIDKLYMAAAAPESKDALLLQSSLKNLHSNVSAVESSFSHGVMELKKIQTLLDINEETKMFAMNSKSHSMLVGKVVENGKSTYYFYDPNFGLFSFKNSKRLFAALKVFFIDKKMASYYSAFERNNKPAFELVFIDVGRMKDVPIGNHLTVNDLVSSEELSIKSLREKEIEDLFYQQNEIIHDTQLKTSLVILDAEQWAENIDESLTILTTENKLDKNWVPLFSSVESLGNENYKIQFVNIKDSKLTCWVETKDSIFMRFQRHSLEQMGIFRQYYTFEENHLREKFGEASSSSFDGLNAGIAIQSIIQWAEEKNHNNVSKGKISSNLYLALKIHSYVNYSMMAHGAMNDIVKINGIVKLELAQENEIAGKGMNFFFSSMTKTANEGMTVIFSGALVGFDAYELSNAENDPERIIFGTQLAFDSASFAAGSGGIGLGIAGCAGAASALGSASVLVAGLGIGFVGLARNFAIIGEDAKAVGRYFYTLDEAYKGNGFDYISDKNMLIPKFGAVFSTISLRDNKIEFDSQYIYRTKPNSAGGGRKNYIFWAGNFPTMLLDKSKAINIRQGIGYENKERDIDFQHVDTIILPVIPKSYIKYSYNLWPGCTSRNDSGFNVIRRLEKKDNFDYDFYIFPSENTITQIFHEYVDTSINIVLDKNDRNLVIPQLASEWYGKIEYNIQGYGGTYKLTLNKGVKIKLTDDSSNNQHSKWIIDISQLDSSNVEIKSGQLIVDGIIIDVDSSSVQGTILFVDKNNEIQKVSFSLQQMSILSEDEKKWKEGPQGLTQHLQHYSEQNQNHGQYVVIENHQYNNKNVGRAFYEVSSQRYIFINGTNENKQNAVFSTTVGQKAYFYLPEQKKIWEVDIATGVINTEYQLENKNNRNFEILQLWKGDGHIYFSCRYSDTYEVANFQLKENQVELLGLNADSRLLMRLAETPTQSSSQSPHSFLQSYMLSSTYKLHGQQVQRMDAILGQTVTISGIDGNQASHRYWLRKTDGLLIKPNLSPSLGYGETPTNIRLHQSHWPIPSDLILVGSLFDKQGAEVFYFYSKKNKEVYRQEGAGQDVLNVIKPTAWFLNTPFNLQNVVFLQGKIFMSDGEGIVSQIDAEGKFHVVAINEIWLNQRAEWWKVLGDYYCCQPIMLIGLHDSTGQASFPGWFVNGEIVIAHELSLKNDIKFLGFDEQKSSALLFDSTTKKLYRQPVVSENQLRLAFAQGSTLLKHEELPSAEDIYPNLQFANIKQVGHGLLLSAVSGEIIYIDILENNGMRMGSSLVIRSGKENDVLSPSAIKNVKNIVLSAGEGEDTYLISQEVWQHYHGIIIDNNSHDLKLDTLILPIENIDELLVNQHGDDLLITDVSQNTVLVLRQVFGEQKASHQHLQLRFINQPNSIPLEEFMSQHLLIMTDDLVETNISIPNYSAIESDVDISLLSGYSSSLEQKESLGISGMQTEQLPQKRLYYSLLNSPS</sequence>
<dbReference type="Pfam" id="PF12920">
    <property type="entry name" value="TcdA_TcdB_pore"/>
    <property type="match status" value="1"/>
</dbReference>
<gene>
    <name evidence="2" type="ORF">EC835_107136</name>
</gene>
<organism evidence="2 3">
    <name type="scientific">Providencia alcalifaciens</name>
    <dbReference type="NCBI Taxonomy" id="126385"/>
    <lineage>
        <taxon>Bacteria</taxon>
        <taxon>Pseudomonadati</taxon>
        <taxon>Pseudomonadota</taxon>
        <taxon>Gammaproteobacteria</taxon>
        <taxon>Enterobacterales</taxon>
        <taxon>Morganellaceae</taxon>
        <taxon>Providencia</taxon>
    </lineage>
</organism>
<dbReference type="InterPro" id="IPR024769">
    <property type="entry name" value="TcdA/TcdB_pore_forming"/>
</dbReference>
<dbReference type="OrthoDB" id="5489595at2"/>
<dbReference type="RefSeq" id="WP_132496739.1">
    <property type="nucleotide sequence ID" value="NZ_SMAS01000007.1"/>
</dbReference>
<evidence type="ECO:0000313" key="2">
    <source>
        <dbReference type="EMBL" id="TCT31607.1"/>
    </source>
</evidence>
<name>A0A4R3NM17_9GAMM</name>
<evidence type="ECO:0000259" key="1">
    <source>
        <dbReference type="Pfam" id="PF12920"/>
    </source>
</evidence>
<dbReference type="Proteomes" id="UP000295055">
    <property type="component" value="Unassembled WGS sequence"/>
</dbReference>
<reference evidence="2 3" key="1">
    <citation type="submission" date="2019-03" db="EMBL/GenBank/DDBJ databases">
        <title>Genomic analyses of the natural microbiome of Caenorhabditis elegans.</title>
        <authorList>
            <person name="Samuel B."/>
        </authorList>
    </citation>
    <scope>NUCLEOTIDE SEQUENCE [LARGE SCALE GENOMIC DNA]</scope>
    <source>
        <strain evidence="2 3">JUb102</strain>
    </source>
</reference>
<proteinExistence type="predicted"/>
<comment type="caution">
    <text evidence="2">The sequence shown here is derived from an EMBL/GenBank/DDBJ whole genome shotgun (WGS) entry which is preliminary data.</text>
</comment>
<protein>
    <submittedName>
        <fullName evidence="2">Insecticidal toxin</fullName>
    </submittedName>
</protein>
<dbReference type="InterPro" id="IPR040871">
    <property type="entry name" value="HopA1"/>
</dbReference>